<dbReference type="GO" id="GO:0004563">
    <property type="term" value="F:beta-N-acetylhexosaminidase activity"/>
    <property type="evidence" value="ECO:0007669"/>
    <property type="project" value="UniProtKB-ARBA"/>
</dbReference>
<gene>
    <name evidence="5" type="ORF">NCTC10138_00681</name>
</gene>
<dbReference type="InterPro" id="IPR017853">
    <property type="entry name" value="GH"/>
</dbReference>
<evidence type="ECO:0000256" key="2">
    <source>
        <dbReference type="ARBA" id="ARBA00022801"/>
    </source>
</evidence>
<evidence type="ECO:0000256" key="1">
    <source>
        <dbReference type="ARBA" id="ARBA00006285"/>
    </source>
</evidence>
<proteinExistence type="inferred from homology"/>
<dbReference type="GO" id="GO:0005975">
    <property type="term" value="P:carbohydrate metabolic process"/>
    <property type="evidence" value="ECO:0007669"/>
    <property type="project" value="InterPro"/>
</dbReference>
<dbReference type="STRING" id="1278311.GCA_000428705_00751"/>
<evidence type="ECO:0000259" key="4">
    <source>
        <dbReference type="Pfam" id="PF18088"/>
    </source>
</evidence>
<dbReference type="EMBL" id="LR215048">
    <property type="protein sequence ID" value="VEU80312.1"/>
    <property type="molecule type" value="Genomic_DNA"/>
</dbReference>
<protein>
    <submittedName>
        <fullName evidence="5">N-acetyl-beta-hexosaminidase</fullName>
    </submittedName>
</protein>
<name>A0A449BD17_HAPAX</name>
<dbReference type="Pfam" id="PF00728">
    <property type="entry name" value="Glyco_hydro_20"/>
    <property type="match status" value="1"/>
</dbReference>
<dbReference type="AlphaFoldDB" id="A0A449BD17"/>
<keyword evidence="6" id="KW-1185">Reference proteome</keyword>
<feature type="domain" description="Glycoside Hydrolase 20C C-terminal" evidence="4">
    <location>
        <begin position="412"/>
        <end position="556"/>
    </location>
</feature>
<dbReference type="SUPFAM" id="SSF51445">
    <property type="entry name" value="(Trans)glycosidases"/>
    <property type="match status" value="1"/>
</dbReference>
<dbReference type="InterPro" id="IPR041063">
    <property type="entry name" value="Glyco_H_20C_C"/>
</dbReference>
<dbReference type="InterPro" id="IPR038901">
    <property type="entry name" value="HEXDC-like"/>
</dbReference>
<organism evidence="5 6">
    <name type="scientific">Haploplasma axanthum</name>
    <name type="common">Acholeplasma axanthum</name>
    <dbReference type="NCBI Taxonomy" id="29552"/>
    <lineage>
        <taxon>Bacteria</taxon>
        <taxon>Bacillati</taxon>
        <taxon>Mycoplasmatota</taxon>
        <taxon>Mollicutes</taxon>
        <taxon>Acholeplasmatales</taxon>
        <taxon>Acholeplasmataceae</taxon>
        <taxon>Haploplasma</taxon>
    </lineage>
</organism>
<dbReference type="Proteomes" id="UP000289841">
    <property type="component" value="Chromosome"/>
</dbReference>
<dbReference type="PANTHER" id="PTHR21040:SF8">
    <property type="entry name" value="BCDNA.GH04120"/>
    <property type="match status" value="1"/>
</dbReference>
<comment type="similarity">
    <text evidence="1">Belongs to the glycosyl hydrolase 20 family.</text>
</comment>
<reference evidence="5 6" key="1">
    <citation type="submission" date="2019-01" db="EMBL/GenBank/DDBJ databases">
        <authorList>
            <consortium name="Pathogen Informatics"/>
        </authorList>
    </citation>
    <scope>NUCLEOTIDE SEQUENCE [LARGE SCALE GENOMIC DNA]</scope>
    <source>
        <strain evidence="5 6">NCTC10138</strain>
    </source>
</reference>
<dbReference type="Gene3D" id="1.20.120.670">
    <property type="entry name" value="N-acetyl-b-d-glucoasminidase"/>
    <property type="match status" value="1"/>
</dbReference>
<dbReference type="OrthoDB" id="383771at2"/>
<keyword evidence="2" id="KW-0378">Hydrolase</keyword>
<dbReference type="KEGG" id="aaxa:NCTC10138_00681"/>
<evidence type="ECO:0000259" key="3">
    <source>
        <dbReference type="Pfam" id="PF00728"/>
    </source>
</evidence>
<dbReference type="Gene3D" id="3.20.20.80">
    <property type="entry name" value="Glycosidases"/>
    <property type="match status" value="1"/>
</dbReference>
<dbReference type="InterPro" id="IPR015883">
    <property type="entry name" value="Glyco_hydro_20_cat"/>
</dbReference>
<dbReference type="Pfam" id="PF18088">
    <property type="entry name" value="Glyco_H_20C_C"/>
    <property type="match status" value="1"/>
</dbReference>
<accession>A0A449BD17</accession>
<dbReference type="RefSeq" id="WP_052589817.1">
    <property type="nucleotide sequence ID" value="NZ_LR215048.1"/>
</dbReference>
<sequence>MINAVNELRKHGYQFADNIKEMIISSETKIINQKLYYKNIPEGLLLLTYYSVNNEHISFTNNFKTFGTMIDLSRGAVFNVNYIKELIRKKAMMGVNEIWLYMEDVYELEKYPIFGYNRGKYTKKELIEIVKYSKIFGVKLIPTIQTLGHMEQFLSWYQTSKYKDQSNVLLVGLDETYELINEMFSVLYSIFETTKIHVGLDETFGFGFGNYYKKNGYQRPINVFLEHLNKVNDLAIKNGFKDILIWSDMFFRFHSKTNYYYDTEIEFTKEIISKIPENVKLVYWDYYNNNLDKITKMLENHLKLSRNIIFASGTWIWTRFTYDKKKTDDTAMKHLDAAIKKNIDEFILTQWMDDGAYGNHITTLLGVFELSVKANIKNQKSNDVYKFIVKEEYDDSLLRTKLNDTKFSQVGVLWDEILFSPYLNNQTGNEINKYLDLIKEQRKLVNLYKNKDLFDFEYTIASINFYKIKAKYKFLQAYLNNERINVKNEYKKMIFHLKRLNNIYRSFWYKRYKLNGFEIIQSRLATQIIRANEMIEIARQYNDGIIKEIPELSNDVAIKNDVVFEKYSNIAYTTKPF</sequence>
<feature type="domain" description="Glycoside hydrolase family 20 catalytic" evidence="3">
    <location>
        <begin position="67"/>
        <end position="286"/>
    </location>
</feature>
<evidence type="ECO:0000313" key="6">
    <source>
        <dbReference type="Proteomes" id="UP000289841"/>
    </source>
</evidence>
<dbReference type="PANTHER" id="PTHR21040">
    <property type="entry name" value="BCDNA.GH04120"/>
    <property type="match status" value="1"/>
</dbReference>
<evidence type="ECO:0000313" key="5">
    <source>
        <dbReference type="EMBL" id="VEU80312.1"/>
    </source>
</evidence>